<evidence type="ECO:0000256" key="3">
    <source>
        <dbReference type="ARBA" id="ARBA00022737"/>
    </source>
</evidence>
<dbReference type="Gene3D" id="2.130.10.10">
    <property type="entry name" value="YVTN repeat-like/Quinoprotein amine dehydrogenase"/>
    <property type="match status" value="2"/>
</dbReference>
<feature type="repeat" description="WD" evidence="4">
    <location>
        <begin position="289"/>
        <end position="330"/>
    </location>
</feature>
<gene>
    <name evidence="9" type="ORF">QI031_10870</name>
</gene>
<dbReference type="SUPFAM" id="SSF52317">
    <property type="entry name" value="Class I glutamine amidotransferase-like"/>
    <property type="match status" value="1"/>
</dbReference>
<organism evidence="9 10">
    <name type="scientific">Halotia branconii CENA392</name>
    <dbReference type="NCBI Taxonomy" id="1539056"/>
    <lineage>
        <taxon>Bacteria</taxon>
        <taxon>Bacillati</taxon>
        <taxon>Cyanobacteriota</taxon>
        <taxon>Cyanophyceae</taxon>
        <taxon>Nostocales</taxon>
        <taxon>Nodulariaceae</taxon>
        <taxon>Halotia</taxon>
    </lineage>
</organism>
<evidence type="ECO:0000313" key="9">
    <source>
        <dbReference type="EMBL" id="WGV27943.1"/>
    </source>
</evidence>
<dbReference type="InterPro" id="IPR032812">
    <property type="entry name" value="SbsA_Ig"/>
</dbReference>
<feature type="repeat" description="WD" evidence="4">
    <location>
        <begin position="33"/>
        <end position="74"/>
    </location>
</feature>
<dbReference type="InterPro" id="IPR015943">
    <property type="entry name" value="WD40/YVTN_repeat-like_dom_sf"/>
</dbReference>
<keyword evidence="10" id="KW-1185">Reference proteome</keyword>
<dbReference type="CDD" id="cd00200">
    <property type="entry name" value="WD40"/>
    <property type="match status" value="1"/>
</dbReference>
<reference evidence="9 10" key="1">
    <citation type="journal article" date="2023" name="Limnol Oceanogr Lett">
        <title>Environmental adaptations by the intertidal Antarctic cyanobacterium Halotia branconii CENA392 as revealed using long-read genome sequencing.</title>
        <authorList>
            <person name="Dextro R.B."/>
            <person name="Delbaje E."/>
            <person name="Freitas P.N.N."/>
            <person name="Geraldes V."/>
            <person name="Pinto E."/>
            <person name="Long P.F."/>
            <person name="Fiore M.F."/>
        </authorList>
    </citation>
    <scope>NUCLEOTIDE SEQUENCE [LARGE SCALE GENOMIC DNA]</scope>
    <source>
        <strain evidence="9 10">CENA392</strain>
    </source>
</reference>
<proteinExistence type="predicted"/>
<dbReference type="PROSITE" id="PS00678">
    <property type="entry name" value="WD_REPEATS_1"/>
    <property type="match status" value="1"/>
</dbReference>
<evidence type="ECO:0000256" key="2">
    <source>
        <dbReference type="ARBA" id="ARBA00022729"/>
    </source>
</evidence>
<dbReference type="InterPro" id="IPR014755">
    <property type="entry name" value="Cu-Rt/internalin_Ig-like"/>
</dbReference>
<keyword evidence="2" id="KW-0732">Signal</keyword>
<evidence type="ECO:0000256" key="5">
    <source>
        <dbReference type="SAM" id="MobiDB-lite"/>
    </source>
</evidence>
<dbReference type="InterPro" id="IPR019775">
    <property type="entry name" value="WD40_repeat_CS"/>
</dbReference>
<feature type="repeat" description="WD" evidence="4">
    <location>
        <begin position="159"/>
        <end position="200"/>
    </location>
</feature>
<dbReference type="Gene3D" id="2.60.40.1220">
    <property type="match status" value="2"/>
</dbReference>
<feature type="domain" description="SbsA Ig-like" evidence="7">
    <location>
        <begin position="967"/>
        <end position="1077"/>
    </location>
</feature>
<sequence length="1522" mass="161913">MSRSFRYLTLFCCTILLILFLGQIEGYTPAQEVSKNSVKVTTATFSPKGETLASGTAKGEIALLDVKSGKVVRTIKSGTGAAIAGLAYTADGKLASVGKDTVVRRWDIASGKQEAILQASENPPRTLATSPDGKFIASSGEDLKVAVWDSTTNKLVRFFEGHERFVNSVAFNSDSTLLASGDDQGRIYVWNLKEGKLLKVLLGHANRVTAIAFNPNPKNTNQLASVSEDATVRLWDVIEGRQLKVFSKATKALRTVAFNRGGTIVIAGGDDNNIYQWNVNSGVLVSTLRSAQNAAIKAITVSPDGLNFASASESGEVNLWDSQRGLIKQTIQLTPSLLDSVTDSVPLNLLKENKSLKANSSVKKASVSSDRETLIAAVPPAPGGPILVITKAANPFSKYYPEILRNEGLNTFNESDISSVSAATLANYDVVILGEMTLTSAQVTMFTDWVIGGGNLIAMRPDKQLANLLGLTDAASTLPNAYLLVNTSTEAGNGIVDQTIQFHGTADRYTLNGAASIATLYTNVTTSTINPAVTLRSVGNNGGQAAAFTYDLARSIIYTRQGNPAWATQERDSYPPIRSDDLFFGNKSGDSQADWVNLNKVAIPQADEQQRLLANLVLKMNLDKKPLPRFWYFPKVKNETIKAVVLMTGDDHANGGTVARFNQFKTQSEPGCLVDDWECIRGTSYIYANSPPITNAQAAAFNADGFEVSLHVNTNCGDFTPTSLEAFYTDQLNTFSSNYSSIPAPVTERHHCLVWSDWFTTPQVELNHGIRLDTTYYYWPPDWITNRPGFFSGSGMPMRLANQDGTLIDVYHTVTQMTDESGQTYPSTINTLLDKAVGAEGYYGVFNVNAHTDADNSDVANAVIASAQTRNVPIISAKQLLTWLDGRNSSSFGSLAWSSNTLNFTVSKGTGANNLQAMLPNRSGNLVLSSITRNSSNVTFTKQVIKGIEYAFFSGDAGSYVATYAPDTTPPTVTAKTPANGATNVNTVSSVTATFSEPINPATINSNTFELRNAGSTLIPATVTYNEATLTATLTPNSPLASSTTYNATVKGGATDPRVKDLAGNALAANFTWSFTTTSTAPPQSIWNSSATPANPSTPDPNAVELGVKFQSDISGFITGIRFYKGSGNTGTHIGNLWSSTGTQLATATFSNETALGWQQVNFSTPVAITADTTYVASYHAPNGNYASDNGFFASSGVDNPPLHLLRNGVDGGNGVYKYGATGFPNQSYQSSNYWVDIVFASSTGPDTTAPTVTTKSPNSGATAVTTGTNVTATFSEGMDSATINTNTFELRNSSNALVAATISYNTANRTATLTPSSPLANSMTYTTTVKGGSTGVKDLAGNALTANLTWSFTTVATGSSSTIWSPATTPTVLADPDNVPIELGVKFRSDVSGFITGIRFYKSTANTGTHVGTLWSSTGTQLATATFTNESGSGWQQVNFSTPVAITANTTYVASYHTNVGRYSVDQGYFASTGVDNPPLHALSNGSSGGNGIYNYSANPAFPNSTFGSSNYWVDVVFATN</sequence>
<dbReference type="EMBL" id="CP124543">
    <property type="protein sequence ID" value="WGV27943.1"/>
    <property type="molecule type" value="Genomic_DNA"/>
</dbReference>
<accession>A0AAJ6NWC3</accession>
<dbReference type="Pfam" id="PF00400">
    <property type="entry name" value="WD40"/>
    <property type="match status" value="5"/>
</dbReference>
<dbReference type="InterPro" id="IPR029062">
    <property type="entry name" value="Class_I_gatase-like"/>
</dbReference>
<evidence type="ECO:0000256" key="4">
    <source>
        <dbReference type="PROSITE-ProRule" id="PRU00221"/>
    </source>
</evidence>
<name>A0AAJ6NWC3_9CYAN</name>
<feature type="region of interest" description="Disordered" evidence="5">
    <location>
        <begin position="1080"/>
        <end position="1099"/>
    </location>
</feature>
<dbReference type="KEGG" id="hbq:QI031_10870"/>
<dbReference type="PANTHER" id="PTHR19848:SF8">
    <property type="entry name" value="F-BOX AND WD REPEAT DOMAIN CONTAINING 7"/>
    <property type="match status" value="1"/>
</dbReference>
<dbReference type="Pfam" id="PF12894">
    <property type="entry name" value="ANAPC4_WD40"/>
    <property type="match status" value="1"/>
</dbReference>
<dbReference type="Proteomes" id="UP001223520">
    <property type="component" value="Chromosome"/>
</dbReference>
<keyword evidence="1 4" id="KW-0853">WD repeat</keyword>
<dbReference type="InterPro" id="IPR024977">
    <property type="entry name" value="Apc4-like_WD40_dom"/>
</dbReference>
<dbReference type="SMART" id="SM00320">
    <property type="entry name" value="WD40"/>
    <property type="match status" value="7"/>
</dbReference>
<feature type="domain" description="SbsA Ig-like" evidence="7">
    <location>
        <begin position="1247"/>
        <end position="1355"/>
    </location>
</feature>
<dbReference type="InterPro" id="IPR025141">
    <property type="entry name" value="DUF4082"/>
</dbReference>
<dbReference type="PROSITE" id="PS50294">
    <property type="entry name" value="WD_REPEATS_REGION"/>
    <property type="match status" value="3"/>
</dbReference>
<evidence type="ECO:0000259" key="6">
    <source>
        <dbReference type="Pfam" id="PF12894"/>
    </source>
</evidence>
<dbReference type="RefSeq" id="WP_281485177.1">
    <property type="nucleotide sequence ID" value="NZ_CP124543.1"/>
</dbReference>
<evidence type="ECO:0000256" key="1">
    <source>
        <dbReference type="ARBA" id="ARBA00022574"/>
    </source>
</evidence>
<dbReference type="SUPFAM" id="SSF50998">
    <property type="entry name" value="Quinoprotein alcohol dehydrogenase-like"/>
    <property type="match status" value="1"/>
</dbReference>
<feature type="domain" description="DUF4082" evidence="8">
    <location>
        <begin position="1369"/>
        <end position="1515"/>
    </location>
</feature>
<keyword evidence="3" id="KW-0677">Repeat</keyword>
<dbReference type="PANTHER" id="PTHR19848">
    <property type="entry name" value="WD40 REPEAT PROTEIN"/>
    <property type="match status" value="1"/>
</dbReference>
<feature type="repeat" description="WD" evidence="4">
    <location>
        <begin position="117"/>
        <end position="158"/>
    </location>
</feature>
<dbReference type="Pfam" id="PF13205">
    <property type="entry name" value="Big_5"/>
    <property type="match status" value="2"/>
</dbReference>
<protein>
    <submittedName>
        <fullName evidence="9">DUF4082 domain-containing protein</fullName>
    </submittedName>
</protein>
<evidence type="ECO:0000259" key="8">
    <source>
        <dbReference type="Pfam" id="PF13313"/>
    </source>
</evidence>
<dbReference type="InterPro" id="IPR011047">
    <property type="entry name" value="Quinoprotein_ADH-like_sf"/>
</dbReference>
<dbReference type="PROSITE" id="PS50082">
    <property type="entry name" value="WD_REPEATS_2"/>
    <property type="match status" value="6"/>
</dbReference>
<evidence type="ECO:0000259" key="7">
    <source>
        <dbReference type="Pfam" id="PF13205"/>
    </source>
</evidence>
<feature type="repeat" description="WD" evidence="4">
    <location>
        <begin position="246"/>
        <end position="287"/>
    </location>
</feature>
<dbReference type="Pfam" id="PF13313">
    <property type="entry name" value="DUF4082"/>
    <property type="match status" value="2"/>
</dbReference>
<feature type="domain" description="DUF4082" evidence="8">
    <location>
        <begin position="1091"/>
        <end position="1236"/>
    </location>
</feature>
<feature type="domain" description="Anaphase-promoting complex subunit 4-like WD40" evidence="6">
    <location>
        <begin position="34"/>
        <end position="81"/>
    </location>
</feature>
<dbReference type="InterPro" id="IPR001680">
    <property type="entry name" value="WD40_rpt"/>
</dbReference>
<feature type="compositionally biased region" description="Polar residues" evidence="5">
    <location>
        <begin position="1080"/>
        <end position="1097"/>
    </location>
</feature>
<feature type="repeat" description="WD" evidence="4">
    <location>
        <begin position="201"/>
        <end position="245"/>
    </location>
</feature>
<evidence type="ECO:0000313" key="10">
    <source>
        <dbReference type="Proteomes" id="UP001223520"/>
    </source>
</evidence>